<dbReference type="EC" id="3.4.19.12" evidence="3"/>
<dbReference type="InterPro" id="IPR038765">
    <property type="entry name" value="Papain-like_cys_pep_sf"/>
</dbReference>
<dbReference type="RefSeq" id="XP_025380910.1">
    <property type="nucleotide sequence ID" value="XM_025523388.1"/>
</dbReference>
<dbReference type="OrthoDB" id="292964at2759"/>
<feature type="region of interest" description="Disordered" evidence="8">
    <location>
        <begin position="1464"/>
        <end position="1506"/>
    </location>
</feature>
<evidence type="ECO:0000256" key="4">
    <source>
        <dbReference type="ARBA" id="ARBA00022670"/>
    </source>
</evidence>
<dbReference type="GO" id="GO:0004843">
    <property type="term" value="F:cysteine-type deubiquitinase activity"/>
    <property type="evidence" value="ECO:0007669"/>
    <property type="project" value="UniProtKB-EC"/>
</dbReference>
<dbReference type="Proteomes" id="UP000245768">
    <property type="component" value="Unassembled WGS sequence"/>
</dbReference>
<feature type="compositionally biased region" description="Basic and acidic residues" evidence="8">
    <location>
        <begin position="1632"/>
        <end position="1646"/>
    </location>
</feature>
<evidence type="ECO:0000256" key="5">
    <source>
        <dbReference type="ARBA" id="ARBA00022786"/>
    </source>
</evidence>
<evidence type="ECO:0000313" key="11">
    <source>
        <dbReference type="EMBL" id="PWN93712.1"/>
    </source>
</evidence>
<dbReference type="Pfam" id="PF00443">
    <property type="entry name" value="UCH"/>
    <property type="match status" value="1"/>
</dbReference>
<dbReference type="SMART" id="SM00695">
    <property type="entry name" value="DUSP"/>
    <property type="match status" value="1"/>
</dbReference>
<organism evidence="11 12">
    <name type="scientific">Acaromyces ingoldii</name>
    <dbReference type="NCBI Taxonomy" id="215250"/>
    <lineage>
        <taxon>Eukaryota</taxon>
        <taxon>Fungi</taxon>
        <taxon>Dikarya</taxon>
        <taxon>Basidiomycota</taxon>
        <taxon>Ustilaginomycotina</taxon>
        <taxon>Exobasidiomycetes</taxon>
        <taxon>Exobasidiales</taxon>
        <taxon>Cryptobasidiaceae</taxon>
        <taxon>Acaromyces</taxon>
    </lineage>
</organism>
<dbReference type="Gene3D" id="3.90.70.10">
    <property type="entry name" value="Cysteine proteinases"/>
    <property type="match status" value="2"/>
</dbReference>
<protein>
    <recommendedName>
        <fullName evidence="3">ubiquitinyl hydrolase 1</fullName>
        <ecNumber evidence="3">3.4.19.12</ecNumber>
    </recommendedName>
</protein>
<feature type="compositionally biased region" description="Low complexity" evidence="8">
    <location>
        <begin position="93"/>
        <end position="112"/>
    </location>
</feature>
<feature type="compositionally biased region" description="Low complexity" evidence="8">
    <location>
        <begin position="41"/>
        <end position="57"/>
    </location>
</feature>
<dbReference type="PANTHER" id="PTHR21646:SF24">
    <property type="entry name" value="UBIQUITIN CARBOXYL-TERMINAL HYDROLASE"/>
    <property type="match status" value="1"/>
</dbReference>
<name>A0A316YX80_9BASI</name>
<feature type="region of interest" description="Disordered" evidence="8">
    <location>
        <begin position="1581"/>
        <end position="1652"/>
    </location>
</feature>
<dbReference type="InterPro" id="IPR001394">
    <property type="entry name" value="Peptidase_C19_UCH"/>
</dbReference>
<dbReference type="FunCoup" id="A0A316YX80">
    <property type="interactions" value="410"/>
</dbReference>
<evidence type="ECO:0000313" key="12">
    <source>
        <dbReference type="Proteomes" id="UP000245768"/>
    </source>
</evidence>
<dbReference type="STRING" id="215250.A0A316YX80"/>
<reference evidence="11 12" key="1">
    <citation type="journal article" date="2018" name="Mol. Biol. Evol.">
        <title>Broad Genomic Sampling Reveals a Smut Pathogenic Ancestry of the Fungal Clade Ustilaginomycotina.</title>
        <authorList>
            <person name="Kijpornyongpan T."/>
            <person name="Mondo S.J."/>
            <person name="Barry K."/>
            <person name="Sandor L."/>
            <person name="Lee J."/>
            <person name="Lipzen A."/>
            <person name="Pangilinan J."/>
            <person name="LaButti K."/>
            <person name="Hainaut M."/>
            <person name="Henrissat B."/>
            <person name="Grigoriev I.V."/>
            <person name="Spatafora J.W."/>
            <person name="Aime M.C."/>
        </authorList>
    </citation>
    <scope>NUCLEOTIDE SEQUENCE [LARGE SCALE GENOMIC DNA]</scope>
    <source>
        <strain evidence="11 12">MCA 4198</strain>
    </source>
</reference>
<gene>
    <name evidence="11" type="ORF">FA10DRAFT_277456</name>
</gene>
<evidence type="ECO:0000256" key="8">
    <source>
        <dbReference type="SAM" id="MobiDB-lite"/>
    </source>
</evidence>
<comment type="similarity">
    <text evidence="2">Belongs to the peptidase C19 family.</text>
</comment>
<dbReference type="PROSITE" id="PS51283">
    <property type="entry name" value="DUSP"/>
    <property type="match status" value="1"/>
</dbReference>
<feature type="region of interest" description="Disordered" evidence="8">
    <location>
        <begin position="1158"/>
        <end position="1180"/>
    </location>
</feature>
<sequence>MPNPGDGAEHRPVDSQQQQQLLLRQHLHQQNHQRDDEDSRSASSSPLDPDSASSSLERSPRLVTEQERTLPEQVVRSSPQTSSSSYAPPPLFPKESSSSKSDSSSSAGPSLPNRGHGYYLSTGERGGSGLSFYKRQKTSSPPTSIDEGDDTQDGDAEGASDKGSSVVAGEQQAASLASSLSRASPSHRQRQVPNHGNSGTTTPLRFSFGSTFTVGQGHASGSSPDSPMTTTEDDASLPSYSEAMEQSVELRPHSPAPPASDLADPAQLLSADVPPSVQQAPTPSEQLAKVKASKDLPLKEGDAWAVLQRSWLKRWSTKCATLDEAKGKADVEVEELEVGAVETADLADVAHPGALKTGIEEGIDFEVVPSELFELLTRWYGRRGPLFERKVVSMPASDALRIELYPPVLEVYPILAPGASRGASTSSGVIVTSLSTLKRLGDVKAAVLKQMSEAERKSLGPSEMRFWRLPADAAISSDSQGRAEPSIGPSVPAEALQAPGVELIAEDKDTLTLAELQIDQAVEKLALEVRQKGAAWTFDQDGKLVAPATQSVKGIFAQDGGDYLSKMQAKQAESTDVSSLPISHQRDDASPSASSSSIFGSTLGRVTRSQTAADRGTEKQHGTTGLYNLGNTCFMNAALQCMSNTPELKDYFVTGVYKSEINADNPLGMGGAIAKVFGELLTKLWNSGGGAWHPREFKMVLSRFSPQFIGYQQQDTQELLAFLLDGLHEDLNRIVKKPYIEAPDWEGGGMLEMVKFARKQWEIYKLRNDSVIVDLFQGQYKSTLVCPECGKVSIKFDPFMYLTLPIPNRKVISRKLTFIPWDQGKPIRDVKLRVTGDSSMGKIKERLARWFDTDPKQLLIVDFFKGCFYKVYSDYDSMFEVADSDITFVYEVPTAIRSVAPPPSQFSFGRGDGIEEAEGKHEYKQAAASNLEESVVLPVFSASGRVNGGERQGYMSRASNDFVAFGLPFFVSVPKGQANDPTAIQEAVLRRYQAIVKDCKESQVVSECLEGLRDIKSGASTPEDWDMLDDTSATTANGTAVVDDAAQNDVVLPLDSQDEETITEISNDGQTVNIIPGQQKQGQEQEHALASQNGAAGKKSKSKPLFSIFFSINRDDRAPIPLKAHRGDDSGEELTARLQRIGGAPRPHEAAKNVDIDAEMGSPGEDSAEEQASVEKELSLSSSTNHTWPLVYPGGALTCVWSPNIKKRVFDDDSSESLQAWDTREVEPFLDPEIQAAIDEKQKAGGKRTSNLTIEDCLDEFTREEKLGEEDPWYCPQCKDFRQATKKFDLWKVPDILVVHLKRFRGGRVSRDKIDANVDFPVKELNLEDRVEGAKAVRELEASGESLASSMTLSIQDGDEEDPLAASITSDANDDAVASDKPIYDLYAVDHHYGGLGGGHYTASAMNPEDNKWYYFDDSSVRPISNVDEVKGPSAYLLFYRRRTTRPIGGKSREKVVDAVSQTMKGGNDEASSSAAAQGSSVNGPSTSVAGFGHMDGGGGGGEEVHEAEGLNSENVGASSSAATFAPTSPPGAWGPVPFDTYADYMPNEEASMFTSSSPTVFPRTDDGPTQDWDRHFELNNRQFGDGFGGRSSVDNEDSWSDGAAEAGSSVGGASSGSTATSELSAQSPEDFSARRAFDDGESHGDLDDDVVVTTDAVHVVGEEDRTMHAASSQSPSLPTAKQSAPAPVVRLPSHVPTASAPLATRTTTSH</sequence>
<keyword evidence="7" id="KW-0788">Thiol protease</keyword>
<evidence type="ECO:0000259" key="10">
    <source>
        <dbReference type="PROSITE" id="PS51283"/>
    </source>
</evidence>
<feature type="compositionally biased region" description="Low complexity" evidence="8">
    <location>
        <begin position="173"/>
        <end position="184"/>
    </location>
</feature>
<evidence type="ECO:0000256" key="7">
    <source>
        <dbReference type="ARBA" id="ARBA00022807"/>
    </source>
</evidence>
<dbReference type="PROSITE" id="PS50235">
    <property type="entry name" value="USP_3"/>
    <property type="match status" value="1"/>
</dbReference>
<feature type="compositionally biased region" description="Acidic residues" evidence="8">
    <location>
        <begin position="146"/>
        <end position="158"/>
    </location>
</feature>
<feature type="compositionally biased region" description="Polar residues" evidence="8">
    <location>
        <begin position="1670"/>
        <end position="1683"/>
    </location>
</feature>
<dbReference type="InParanoid" id="A0A316YX80"/>
<dbReference type="PROSITE" id="PS00972">
    <property type="entry name" value="USP_1"/>
    <property type="match status" value="1"/>
</dbReference>
<feature type="region of interest" description="Disordered" evidence="8">
    <location>
        <begin position="1078"/>
        <end position="1100"/>
    </location>
</feature>
<feature type="region of interest" description="Disordered" evidence="8">
    <location>
        <begin position="1"/>
        <end position="263"/>
    </location>
</feature>
<feature type="region of interest" description="Disordered" evidence="8">
    <location>
        <begin position="567"/>
        <end position="599"/>
    </location>
</feature>
<evidence type="ECO:0000256" key="1">
    <source>
        <dbReference type="ARBA" id="ARBA00000707"/>
    </source>
</evidence>
<dbReference type="GeneID" id="37045304"/>
<dbReference type="PANTHER" id="PTHR21646">
    <property type="entry name" value="UBIQUITIN CARBOXYL-TERMINAL HYDROLASE"/>
    <property type="match status" value="1"/>
</dbReference>
<dbReference type="InterPro" id="IPR028889">
    <property type="entry name" value="USP"/>
</dbReference>
<evidence type="ECO:0000256" key="2">
    <source>
        <dbReference type="ARBA" id="ARBA00009085"/>
    </source>
</evidence>
<keyword evidence="4" id="KW-0645">Protease</keyword>
<keyword evidence="6" id="KW-0378">Hydrolase</keyword>
<dbReference type="EMBL" id="KZ819634">
    <property type="protein sequence ID" value="PWN93712.1"/>
    <property type="molecule type" value="Genomic_DNA"/>
</dbReference>
<feature type="domain" description="USP" evidence="9">
    <location>
        <begin position="624"/>
        <end position="1443"/>
    </location>
</feature>
<comment type="catalytic activity">
    <reaction evidence="1">
        <text>Thiol-dependent hydrolysis of ester, thioester, amide, peptide and isopeptide bonds formed by the C-terminal Gly of ubiquitin (a 76-residue protein attached to proteins as an intracellular targeting signal).</text>
        <dbReference type="EC" id="3.4.19.12"/>
    </reaction>
</comment>
<dbReference type="GO" id="GO:0006508">
    <property type="term" value="P:proteolysis"/>
    <property type="evidence" value="ECO:0007669"/>
    <property type="project" value="UniProtKB-KW"/>
</dbReference>
<keyword evidence="5" id="KW-0833">Ubl conjugation pathway</keyword>
<keyword evidence="12" id="KW-1185">Reference proteome</keyword>
<dbReference type="Gene3D" id="3.30.2230.10">
    <property type="entry name" value="DUSP-like"/>
    <property type="match status" value="1"/>
</dbReference>
<dbReference type="InterPro" id="IPR050185">
    <property type="entry name" value="Ub_carboxyl-term_hydrolase"/>
</dbReference>
<dbReference type="InterPro" id="IPR018200">
    <property type="entry name" value="USP_CS"/>
</dbReference>
<evidence type="ECO:0000259" key="9">
    <source>
        <dbReference type="PROSITE" id="PS50235"/>
    </source>
</evidence>
<feature type="compositionally biased region" description="Basic and acidic residues" evidence="8">
    <location>
        <begin position="58"/>
        <end position="70"/>
    </location>
</feature>
<dbReference type="PROSITE" id="PS00973">
    <property type="entry name" value="USP_2"/>
    <property type="match status" value="1"/>
</dbReference>
<feature type="compositionally biased region" description="Low complexity" evidence="8">
    <location>
        <begin position="77"/>
        <end position="86"/>
    </location>
</feature>
<dbReference type="SUPFAM" id="SSF143791">
    <property type="entry name" value="DUSP-like"/>
    <property type="match status" value="1"/>
</dbReference>
<dbReference type="GO" id="GO:0016579">
    <property type="term" value="P:protein deubiquitination"/>
    <property type="evidence" value="ECO:0007669"/>
    <property type="project" value="InterPro"/>
</dbReference>
<accession>A0A316YX80</accession>
<feature type="compositionally biased region" description="Polar residues" evidence="8">
    <location>
        <begin position="191"/>
        <end position="230"/>
    </location>
</feature>
<dbReference type="SUPFAM" id="SSF54001">
    <property type="entry name" value="Cysteine proteinases"/>
    <property type="match status" value="1"/>
</dbReference>
<dbReference type="InterPro" id="IPR006615">
    <property type="entry name" value="Pept_C19_DUSP"/>
</dbReference>
<evidence type="ECO:0000256" key="6">
    <source>
        <dbReference type="ARBA" id="ARBA00022801"/>
    </source>
</evidence>
<feature type="region of interest" description="Disordered" evidence="8">
    <location>
        <begin position="1664"/>
        <end position="1711"/>
    </location>
</feature>
<feature type="domain" description="DUSP" evidence="10">
    <location>
        <begin position="278"/>
        <end position="392"/>
    </location>
</feature>
<feature type="compositionally biased region" description="Polar residues" evidence="8">
    <location>
        <begin position="571"/>
        <end position="582"/>
    </location>
</feature>
<feature type="compositionally biased region" description="Low complexity" evidence="8">
    <location>
        <begin position="1616"/>
        <end position="1626"/>
    </location>
</feature>
<evidence type="ECO:0000256" key="3">
    <source>
        <dbReference type="ARBA" id="ARBA00012759"/>
    </source>
</evidence>
<feature type="compositionally biased region" description="Low complexity" evidence="8">
    <location>
        <begin position="1471"/>
        <end position="1481"/>
    </location>
</feature>
<dbReference type="InterPro" id="IPR035927">
    <property type="entry name" value="DUSP-like_sf"/>
</dbReference>
<dbReference type="Pfam" id="PF06337">
    <property type="entry name" value="DUSP"/>
    <property type="match status" value="1"/>
</dbReference>
<proteinExistence type="inferred from homology"/>